<feature type="region of interest" description="Disordered" evidence="1">
    <location>
        <begin position="1"/>
        <end position="37"/>
    </location>
</feature>
<name>A0ABU0JGF0_9HYPH</name>
<evidence type="ECO:0000313" key="3">
    <source>
        <dbReference type="Proteomes" id="UP001242480"/>
    </source>
</evidence>
<accession>A0ABU0JGF0</accession>
<organism evidence="2 3">
    <name type="scientific">Labrys wisconsinensis</name>
    <dbReference type="NCBI Taxonomy" id="425677"/>
    <lineage>
        <taxon>Bacteria</taxon>
        <taxon>Pseudomonadati</taxon>
        <taxon>Pseudomonadota</taxon>
        <taxon>Alphaproteobacteria</taxon>
        <taxon>Hyphomicrobiales</taxon>
        <taxon>Xanthobacteraceae</taxon>
        <taxon>Labrys</taxon>
    </lineage>
</organism>
<dbReference type="EMBL" id="JAUSVX010000012">
    <property type="protein sequence ID" value="MDQ0472483.1"/>
    <property type="molecule type" value="Genomic_DNA"/>
</dbReference>
<protein>
    <recommendedName>
        <fullName evidence="4">GNAT family N-acetyltransferase</fullName>
    </recommendedName>
</protein>
<keyword evidence="3" id="KW-1185">Reference proteome</keyword>
<sequence length="418" mass="45010">MTPSRSAALPPGASPAVPAAPLASSQPVPSPSVPAASAPAVIRATDGRVRPLEAGDLERSAVLFLRAFRRGRRAPSQRAVEEVAAYMRRIYLEGPYCDAGTGTLVQVDGQGDIRGFLGILKTRYRLDDEELSAGIISTLMAADGAHDGMAAPQMLRALNQSAFDMILTDSANRLSLPFARPLKYQLMPLNCLQWMRVFKPAALLLYKARERWPLPPAPLFAPVTHLVDRAAARALRPRQRHAVPPRWREETIDATGFAAVLPGFVEAYRLRPAWPATELGWLLDQAAQKRAGGDLAFRLVHGGTGTAPIGCYAFYGRRGGPAAVLQLLARPGQWGTVLESLAASAEAMGCIAVHGPANAAMMPDLCAYRALLFFYGGGTMVRSRREEVLRAVREDKALIGGLAGDRWTRLGTDPFGDG</sequence>
<evidence type="ECO:0000313" key="2">
    <source>
        <dbReference type="EMBL" id="MDQ0472483.1"/>
    </source>
</evidence>
<comment type="caution">
    <text evidence="2">The sequence shown here is derived from an EMBL/GenBank/DDBJ whole genome shotgun (WGS) entry which is preliminary data.</text>
</comment>
<proteinExistence type="predicted"/>
<dbReference type="RefSeq" id="WP_307279371.1">
    <property type="nucleotide sequence ID" value="NZ_JAUSVX010000012.1"/>
</dbReference>
<reference evidence="2 3" key="1">
    <citation type="submission" date="2023-07" db="EMBL/GenBank/DDBJ databases">
        <title>Genomic Encyclopedia of Type Strains, Phase IV (KMG-IV): sequencing the most valuable type-strain genomes for metagenomic binning, comparative biology and taxonomic classification.</title>
        <authorList>
            <person name="Goeker M."/>
        </authorList>
    </citation>
    <scope>NUCLEOTIDE SEQUENCE [LARGE SCALE GENOMIC DNA]</scope>
    <source>
        <strain evidence="2 3">DSM 19619</strain>
    </source>
</reference>
<gene>
    <name evidence="2" type="ORF">QO011_005512</name>
</gene>
<evidence type="ECO:0008006" key="4">
    <source>
        <dbReference type="Google" id="ProtNLM"/>
    </source>
</evidence>
<dbReference type="Proteomes" id="UP001242480">
    <property type="component" value="Unassembled WGS sequence"/>
</dbReference>
<evidence type="ECO:0000256" key="1">
    <source>
        <dbReference type="SAM" id="MobiDB-lite"/>
    </source>
</evidence>